<feature type="transmembrane region" description="Helical" evidence="13">
    <location>
        <begin position="12"/>
        <end position="32"/>
    </location>
</feature>
<dbReference type="InterPro" id="IPR043205">
    <property type="entry name" value="CYB561/CYBRD1-like"/>
</dbReference>
<dbReference type="GO" id="GO:0140571">
    <property type="term" value="F:transmembrane ascorbate ferrireductase activity"/>
    <property type="evidence" value="ECO:0007669"/>
    <property type="project" value="UniProtKB-EC"/>
</dbReference>
<dbReference type="PANTHER" id="PTHR10106:SF15">
    <property type="entry name" value="TRANSMEMBRANE ASCORBATE FERRIREDUCTASE 3-RELATED"/>
    <property type="match status" value="1"/>
</dbReference>
<reference evidence="15 16" key="1">
    <citation type="submission" date="2018-06" db="EMBL/GenBank/DDBJ databases">
        <title>The Genome of Cuscuta australis (Dodder) Provides Insight into the Evolution of Plant Parasitism.</title>
        <authorList>
            <person name="Liu H."/>
        </authorList>
    </citation>
    <scope>NUCLEOTIDE SEQUENCE [LARGE SCALE GENOMIC DNA]</scope>
    <source>
        <strain evidence="16">cv. Yunnan</strain>
        <tissue evidence="15">Vines</tissue>
    </source>
</reference>
<evidence type="ECO:0000256" key="13">
    <source>
        <dbReference type="SAM" id="Phobius"/>
    </source>
</evidence>
<keyword evidence="5 13" id="KW-0812">Transmembrane</keyword>
<proteinExistence type="predicted"/>
<feature type="transmembrane region" description="Helical" evidence="13">
    <location>
        <begin position="81"/>
        <end position="101"/>
    </location>
</feature>
<comment type="cofactor">
    <cofactor evidence="1">
        <name>heme b</name>
        <dbReference type="ChEBI" id="CHEBI:60344"/>
    </cofactor>
</comment>
<evidence type="ECO:0000256" key="8">
    <source>
        <dbReference type="ARBA" id="ARBA00022989"/>
    </source>
</evidence>
<dbReference type="Proteomes" id="UP000249390">
    <property type="component" value="Unassembled WGS sequence"/>
</dbReference>
<dbReference type="AlphaFoldDB" id="A0A328E9A2"/>
<dbReference type="EMBL" id="NQVE01000009">
    <property type="protein sequence ID" value="RAL54544.1"/>
    <property type="molecule type" value="Genomic_DNA"/>
</dbReference>
<dbReference type="FunFam" id="1.20.120.1770:FF:000001">
    <property type="entry name" value="Cytochrome b reductase 1"/>
    <property type="match status" value="1"/>
</dbReference>
<keyword evidence="7" id="KW-0249">Electron transport</keyword>
<keyword evidence="4" id="KW-0349">Heme</keyword>
<evidence type="ECO:0000256" key="3">
    <source>
        <dbReference type="ARBA" id="ARBA00022448"/>
    </source>
</evidence>
<feature type="transmembrane region" description="Helical" evidence="13">
    <location>
        <begin position="121"/>
        <end position="143"/>
    </location>
</feature>
<protein>
    <recommendedName>
        <fullName evidence="11">ascorbate ferrireductase (transmembrane)</fullName>
        <ecNumber evidence="11">7.2.1.3</ecNumber>
    </recommendedName>
</protein>
<dbReference type="GO" id="GO:0016020">
    <property type="term" value="C:membrane"/>
    <property type="evidence" value="ECO:0007669"/>
    <property type="project" value="UniProtKB-SubCell"/>
</dbReference>
<feature type="transmembrane region" description="Helical" evidence="13">
    <location>
        <begin position="164"/>
        <end position="183"/>
    </location>
</feature>
<dbReference type="SMART" id="SM00665">
    <property type="entry name" value="B561"/>
    <property type="match status" value="1"/>
</dbReference>
<comment type="subcellular location">
    <subcellularLocation>
        <location evidence="2">Membrane</location>
        <topology evidence="2">Multi-pass membrane protein</topology>
    </subcellularLocation>
</comment>
<evidence type="ECO:0000256" key="12">
    <source>
        <dbReference type="ARBA" id="ARBA00051575"/>
    </source>
</evidence>
<evidence type="ECO:0000256" key="1">
    <source>
        <dbReference type="ARBA" id="ARBA00001970"/>
    </source>
</evidence>
<evidence type="ECO:0000256" key="5">
    <source>
        <dbReference type="ARBA" id="ARBA00022692"/>
    </source>
</evidence>
<dbReference type="Pfam" id="PF03188">
    <property type="entry name" value="Cytochrom_B561"/>
    <property type="match status" value="1"/>
</dbReference>
<gene>
    <name evidence="15" type="ORF">DM860_001672</name>
</gene>
<evidence type="ECO:0000259" key="14">
    <source>
        <dbReference type="PROSITE" id="PS50939"/>
    </source>
</evidence>
<evidence type="ECO:0000256" key="6">
    <source>
        <dbReference type="ARBA" id="ARBA00022723"/>
    </source>
</evidence>
<dbReference type="EC" id="7.2.1.3" evidence="11"/>
<dbReference type="InterPro" id="IPR006593">
    <property type="entry name" value="Cyt_b561/ferric_Rdtase_TM"/>
</dbReference>
<keyword evidence="9" id="KW-0408">Iron</keyword>
<keyword evidence="8 13" id="KW-1133">Transmembrane helix</keyword>
<evidence type="ECO:0000256" key="10">
    <source>
        <dbReference type="ARBA" id="ARBA00023136"/>
    </source>
</evidence>
<evidence type="ECO:0000256" key="4">
    <source>
        <dbReference type="ARBA" id="ARBA00022617"/>
    </source>
</evidence>
<dbReference type="PANTHER" id="PTHR10106">
    <property type="entry name" value="CYTOCHROME B561-RELATED"/>
    <property type="match status" value="1"/>
</dbReference>
<evidence type="ECO:0000313" key="15">
    <source>
        <dbReference type="EMBL" id="RAL54544.1"/>
    </source>
</evidence>
<name>A0A328E9A2_9ASTE</name>
<evidence type="ECO:0000256" key="7">
    <source>
        <dbReference type="ARBA" id="ARBA00022982"/>
    </source>
</evidence>
<feature type="transmembrane region" description="Helical" evidence="13">
    <location>
        <begin position="195"/>
        <end position="217"/>
    </location>
</feature>
<keyword evidence="3" id="KW-0813">Transport</keyword>
<comment type="catalytic activity">
    <reaction evidence="12">
        <text>Fe(3+)(out) + L-ascorbate(in) = monodehydro-L-ascorbate radical(in) + Fe(2+)(out) + H(+)</text>
        <dbReference type="Rhea" id="RHEA:30403"/>
        <dbReference type="ChEBI" id="CHEBI:15378"/>
        <dbReference type="ChEBI" id="CHEBI:29033"/>
        <dbReference type="ChEBI" id="CHEBI:29034"/>
        <dbReference type="ChEBI" id="CHEBI:38290"/>
        <dbReference type="ChEBI" id="CHEBI:59513"/>
        <dbReference type="EC" id="7.2.1.3"/>
    </reaction>
</comment>
<keyword evidence="6" id="KW-0479">Metal-binding</keyword>
<evidence type="ECO:0000256" key="2">
    <source>
        <dbReference type="ARBA" id="ARBA00004141"/>
    </source>
</evidence>
<dbReference type="Gene3D" id="1.20.120.1770">
    <property type="match status" value="1"/>
</dbReference>
<dbReference type="PROSITE" id="PS50939">
    <property type="entry name" value="CYTOCHROME_B561"/>
    <property type="match status" value="1"/>
</dbReference>
<accession>A0A328E9A2</accession>
<evidence type="ECO:0000256" key="11">
    <source>
        <dbReference type="ARBA" id="ARBA00024225"/>
    </source>
</evidence>
<organism evidence="15 16">
    <name type="scientific">Cuscuta australis</name>
    <dbReference type="NCBI Taxonomy" id="267555"/>
    <lineage>
        <taxon>Eukaryota</taxon>
        <taxon>Viridiplantae</taxon>
        <taxon>Streptophyta</taxon>
        <taxon>Embryophyta</taxon>
        <taxon>Tracheophyta</taxon>
        <taxon>Spermatophyta</taxon>
        <taxon>Magnoliopsida</taxon>
        <taxon>eudicotyledons</taxon>
        <taxon>Gunneridae</taxon>
        <taxon>Pentapetalae</taxon>
        <taxon>asterids</taxon>
        <taxon>lamiids</taxon>
        <taxon>Solanales</taxon>
        <taxon>Convolvulaceae</taxon>
        <taxon>Cuscuteae</taxon>
        <taxon>Cuscuta</taxon>
        <taxon>Cuscuta subgen. Grammica</taxon>
        <taxon>Cuscuta sect. Cleistogrammica</taxon>
    </lineage>
</organism>
<comment type="caution">
    <text evidence="15">The sequence shown here is derived from an EMBL/GenBank/DDBJ whole genome shotgun (WGS) entry which is preliminary data.</text>
</comment>
<dbReference type="GO" id="GO:0046872">
    <property type="term" value="F:metal ion binding"/>
    <property type="evidence" value="ECO:0007669"/>
    <property type="project" value="UniProtKB-KW"/>
</dbReference>
<keyword evidence="16" id="KW-1185">Reference proteome</keyword>
<evidence type="ECO:0000313" key="16">
    <source>
        <dbReference type="Proteomes" id="UP000249390"/>
    </source>
</evidence>
<keyword evidence="10 13" id="KW-0472">Membrane</keyword>
<evidence type="ECO:0000256" key="9">
    <source>
        <dbReference type="ARBA" id="ARBA00023004"/>
    </source>
</evidence>
<sequence length="219" mass="24306">MFIRVLGPLAHSFGILAFILMLAWLLCFRGGIDLYSAHHPNKILNVHPFLTFFGFIFIAGEAMMAYKTVPASLERGTKKTVHLILHLIAICMGILGVHAAFKFHDKQNIKDMYTLHSWIGILTFFFFPLQWVVGLIVFLLMARKGRAESMRSRMKPWHITGGRVLLYMAICAAMTGLMEMSPGGGHSGESKLVNVLGVVILLFGITVDVSVAHGLLLPL</sequence>
<feature type="domain" description="Cytochrome b561" evidence="14">
    <location>
        <begin position="9"/>
        <end position="212"/>
    </location>
</feature>